<protein>
    <submittedName>
        <fullName evidence="6">DnaK suppressor protein</fullName>
    </submittedName>
</protein>
<evidence type="ECO:0000256" key="3">
    <source>
        <dbReference type="ARBA" id="ARBA00022833"/>
    </source>
</evidence>
<organism evidence="6 7">
    <name type="scientific">Campylobacter iguaniorum</name>
    <dbReference type="NCBI Taxonomy" id="1244531"/>
    <lineage>
        <taxon>Bacteria</taxon>
        <taxon>Pseudomonadati</taxon>
        <taxon>Campylobacterota</taxon>
        <taxon>Epsilonproteobacteria</taxon>
        <taxon>Campylobacterales</taxon>
        <taxon>Campylobacteraceae</taxon>
        <taxon>Campylobacter</taxon>
    </lineage>
</organism>
<keyword evidence="1" id="KW-0479">Metal-binding</keyword>
<dbReference type="NCBIfam" id="NF033459">
    <property type="entry name" value="DksA_like"/>
    <property type="match status" value="1"/>
</dbReference>
<proteinExistence type="predicted"/>
<reference evidence="7" key="1">
    <citation type="journal article" date="2014" name="Genome Announc.">
        <title>Complete Genome Sequence of Campylobacter iguaniorum Strain 1485ET, Isolated from a Bearded Dragon (Pogona vitticeps).</title>
        <authorList>
            <person name="Gilbert M.J."/>
            <person name="Miller W.G."/>
            <person name="Yee E."/>
            <person name="Kik M."/>
            <person name="Wagenaar J.A."/>
            <person name="Duim B."/>
        </authorList>
    </citation>
    <scope>NUCLEOTIDE SEQUENCE [LARGE SCALE GENOMIC DNA]</scope>
    <source>
        <strain evidence="7">1485E</strain>
    </source>
</reference>
<evidence type="ECO:0000256" key="4">
    <source>
        <dbReference type="PROSITE-ProRule" id="PRU00510"/>
    </source>
</evidence>
<dbReference type="SUPFAM" id="SSF57716">
    <property type="entry name" value="Glucocorticoid receptor-like (DNA-binding domain)"/>
    <property type="match status" value="1"/>
</dbReference>
<gene>
    <name evidence="6" type="primary">dksA</name>
    <name evidence="6" type="ORF">CIG1485E_0263</name>
</gene>
<feature type="domain" description="Zinc finger DksA/TraR C4-type" evidence="5">
    <location>
        <begin position="79"/>
        <end position="114"/>
    </location>
</feature>
<dbReference type="EMBL" id="CP009043">
    <property type="protein sequence ID" value="AII14134.1"/>
    <property type="molecule type" value="Genomic_DNA"/>
</dbReference>
<sequence length="118" mass="13543">MKKSDLDFFKELLEERKVQIKKNIIDSANEINGLRESGASDEFDFANINADAILEQSISIKQKQELAEIDLSLSKIADGSYGICEMCEDEIDIERMKVKPHARYCITCREIIEKNNKK</sequence>
<dbReference type="InterPro" id="IPR020458">
    <property type="entry name" value="Znf_DskA_TraR_CS"/>
</dbReference>
<dbReference type="SUPFAM" id="SSF109635">
    <property type="entry name" value="DnaK suppressor protein DksA, alpha-hairpin domain"/>
    <property type="match status" value="1"/>
</dbReference>
<evidence type="ECO:0000256" key="2">
    <source>
        <dbReference type="ARBA" id="ARBA00022771"/>
    </source>
</evidence>
<dbReference type="RefSeq" id="WP_038452859.1">
    <property type="nucleotide sequence ID" value="NZ_CP009043.1"/>
</dbReference>
<dbReference type="PATRIC" id="fig|1244531.5.peg.272"/>
<dbReference type="PANTHER" id="PTHR33823">
    <property type="entry name" value="RNA POLYMERASE-BINDING TRANSCRIPTION FACTOR DKSA-RELATED"/>
    <property type="match status" value="1"/>
</dbReference>
<dbReference type="eggNOG" id="COG1734">
    <property type="taxonomic scope" value="Bacteria"/>
</dbReference>
<dbReference type="InterPro" id="IPR037187">
    <property type="entry name" value="DnaK_N"/>
</dbReference>
<dbReference type="GO" id="GO:0008270">
    <property type="term" value="F:zinc ion binding"/>
    <property type="evidence" value="ECO:0007669"/>
    <property type="project" value="UniProtKB-KW"/>
</dbReference>
<dbReference type="PANTHER" id="PTHR33823:SF4">
    <property type="entry name" value="GENERAL STRESS PROTEIN 16O"/>
    <property type="match status" value="1"/>
</dbReference>
<evidence type="ECO:0000313" key="7">
    <source>
        <dbReference type="Proteomes" id="UP000028486"/>
    </source>
</evidence>
<dbReference type="AlphaFoldDB" id="A0A076FE71"/>
<evidence type="ECO:0000313" key="6">
    <source>
        <dbReference type="EMBL" id="AII14134.1"/>
    </source>
</evidence>
<dbReference type="Pfam" id="PF01258">
    <property type="entry name" value="zf-dskA_traR"/>
    <property type="match status" value="1"/>
</dbReference>
<keyword evidence="2" id="KW-0863">Zinc-finger</keyword>
<dbReference type="Gene3D" id="1.20.120.910">
    <property type="entry name" value="DksA, coiled-coil domain"/>
    <property type="match status" value="1"/>
</dbReference>
<evidence type="ECO:0000259" key="5">
    <source>
        <dbReference type="Pfam" id="PF01258"/>
    </source>
</evidence>
<dbReference type="HOGENOM" id="CLU_043144_4_3_7"/>
<dbReference type="KEGG" id="caj:CIG1485E_0263"/>
<dbReference type="PROSITE" id="PS51128">
    <property type="entry name" value="ZF_DKSA_2"/>
    <property type="match status" value="1"/>
</dbReference>
<dbReference type="InterPro" id="IPR000962">
    <property type="entry name" value="Znf_DskA_TraR"/>
</dbReference>
<dbReference type="PROSITE" id="PS01102">
    <property type="entry name" value="ZF_DKSA_1"/>
    <property type="match status" value="1"/>
</dbReference>
<keyword evidence="7" id="KW-1185">Reference proteome</keyword>
<dbReference type="OrthoDB" id="9803742at2"/>
<dbReference type="Proteomes" id="UP000028486">
    <property type="component" value="Chromosome"/>
</dbReference>
<feature type="zinc finger region" description="dksA C4-type" evidence="4">
    <location>
        <begin position="84"/>
        <end position="108"/>
    </location>
</feature>
<accession>A0A076FE71</accession>
<keyword evidence="3" id="KW-0862">Zinc</keyword>
<name>A0A076FE71_9BACT</name>
<dbReference type="STRING" id="1244531.CIG2463D_0268"/>
<evidence type="ECO:0000256" key="1">
    <source>
        <dbReference type="ARBA" id="ARBA00022723"/>
    </source>
</evidence>